<sequence>MTQKRKYSHHLADRWNQRPANKRNRAHSDRYQPQPKHPQQLDQHHPRQPPADPVACARDFERLSLSHQHFPPLKNRTPSGPQEKLPAVDNSRPRRSDTSRDKPPNQPFQDTHQHSTSSHWERPIKTHPEGLAFNRNQQAFPGKSYQFHHGWTEVTKRGIHRSGNNHQTTFRRNPWNSTQPPTSGISQPFTPHSSRSTTILPQRASLLSANRFAVLESPPIDRGPSGKRGVPRKSSAKMAQLPPNQTTLKRQNHSVTIDDDGRQIDIVVDTNILLAYQHFLRALIPLLVPNCRLLVPAAVISELDGQKTRQHLVEVFEAGRCCRQQPMSWLARQATNWLLALVKNDSPSVMLQKLDEETAEVKRNNDADTRILLYAQKLHLQAKSHYPGTVIALLSNDNVLRLRAQNEDICTVAMSDFCHSPRRIISYIRQTQHHRQNPAIPAPLNPSLINHPHPREARPPEPNSNQPTLNLGLPSSENGQFTFTLPLPSTSQPSGSANQSNPPIVPPDSDRQFIFTLPPPPLVGPDQEVDRLKSQILKARPCRSCKSIVASVPHVSSDQIHHYCPMCCEVICQGCMNVTGCDWECSGPFHGNDCQTMKCCATGRAFIWIELLGQLDSCFLMNQYKISFKHGPKITHSYGDEALIQFLSAAYSLLIASGDDDERLGFLRSILISSTLIDVLSQTFLCSPLLSWHFRSELFLSAIKLVQGILERLTRPWEILNSEFLKSNTAVIPPLDHRQHKIIWQKVSEKDNRPNSTGVKVEKLQQSFPGLMADVEEILHNRPPSTSATIRQLLDNAVCVPLCYVLEQLFRLAIEMETQQSGHSVTLPGDIQVTVPLSSKLVCMTSALLDLQVVYESQLRIQTLDTDSNNSPSAGQTREVSQRKEKYASKQQESNGRPRANGVDRNVRKSSNGVASNGKVRDPVDCLEESEDRNTRSKSGIKAAKKAHSTNGSRSTIKGPGHSKNSGSSSPVTKISNDINELSISSLGSESSDHSSDIVVLN</sequence>
<gene>
    <name evidence="3" type="ORF">PtA15_8A782</name>
</gene>
<dbReference type="GeneID" id="77813141"/>
<accession>A0ABY7CRN5</accession>
<feature type="region of interest" description="Disordered" evidence="1">
    <location>
        <begin position="217"/>
        <end position="239"/>
    </location>
</feature>
<feature type="domain" description="PIN" evidence="2">
    <location>
        <begin position="266"/>
        <end position="413"/>
    </location>
</feature>
<name>A0ABY7CRN5_9BASI</name>
<keyword evidence="4" id="KW-1185">Reference proteome</keyword>
<feature type="region of interest" description="Disordered" evidence="1">
    <location>
        <begin position="431"/>
        <end position="503"/>
    </location>
</feature>
<feature type="compositionally biased region" description="Polar residues" evidence="1">
    <location>
        <begin position="865"/>
        <end position="879"/>
    </location>
</feature>
<feature type="region of interest" description="Disordered" evidence="1">
    <location>
        <begin position="1"/>
        <end position="54"/>
    </location>
</feature>
<feature type="region of interest" description="Disordered" evidence="1">
    <location>
        <begin position="66"/>
        <end position="122"/>
    </location>
</feature>
<evidence type="ECO:0000313" key="3">
    <source>
        <dbReference type="EMBL" id="WAQ87874.1"/>
    </source>
</evidence>
<feature type="compositionally biased region" description="Polar residues" evidence="1">
    <location>
        <begin position="162"/>
        <end position="196"/>
    </location>
</feature>
<evidence type="ECO:0000256" key="1">
    <source>
        <dbReference type="SAM" id="MobiDB-lite"/>
    </source>
</evidence>
<evidence type="ECO:0000313" key="4">
    <source>
        <dbReference type="Proteomes" id="UP001164743"/>
    </source>
</evidence>
<feature type="compositionally biased region" description="Polar residues" evidence="1">
    <location>
        <begin position="107"/>
        <end position="118"/>
    </location>
</feature>
<feature type="compositionally biased region" description="Polar residues" evidence="1">
    <location>
        <begin position="464"/>
        <end position="502"/>
    </location>
</feature>
<reference evidence="3" key="1">
    <citation type="submission" date="2022-10" db="EMBL/GenBank/DDBJ databases">
        <title>Puccinia triticina Genome sequencing and assembly.</title>
        <authorList>
            <person name="Li C."/>
        </authorList>
    </citation>
    <scope>NUCLEOTIDE SEQUENCE</scope>
    <source>
        <strain evidence="3">Pt15</strain>
    </source>
</reference>
<organism evidence="3 4">
    <name type="scientific">Puccinia triticina</name>
    <dbReference type="NCBI Taxonomy" id="208348"/>
    <lineage>
        <taxon>Eukaryota</taxon>
        <taxon>Fungi</taxon>
        <taxon>Dikarya</taxon>
        <taxon>Basidiomycota</taxon>
        <taxon>Pucciniomycotina</taxon>
        <taxon>Pucciniomycetes</taxon>
        <taxon>Pucciniales</taxon>
        <taxon>Pucciniaceae</taxon>
        <taxon>Puccinia</taxon>
    </lineage>
</organism>
<feature type="region of interest" description="Disordered" evidence="1">
    <location>
        <begin position="865"/>
        <end position="975"/>
    </location>
</feature>
<feature type="compositionally biased region" description="Basic and acidic residues" evidence="1">
    <location>
        <begin position="91"/>
        <end position="103"/>
    </location>
</feature>
<dbReference type="EMBL" id="CP110428">
    <property type="protein sequence ID" value="WAQ87874.1"/>
    <property type="molecule type" value="Genomic_DNA"/>
</dbReference>
<feature type="compositionally biased region" description="Polar residues" evidence="1">
    <location>
        <begin position="963"/>
        <end position="975"/>
    </location>
</feature>
<dbReference type="InterPro" id="IPR052626">
    <property type="entry name" value="SWT1_Regulator"/>
</dbReference>
<dbReference type="PANTHER" id="PTHR16161">
    <property type="entry name" value="TRANSCRIPTIONAL PROTEIN SWT1"/>
    <property type="match status" value="1"/>
</dbReference>
<dbReference type="Proteomes" id="UP001164743">
    <property type="component" value="Chromosome 8A"/>
</dbReference>
<dbReference type="Gene3D" id="3.40.50.1010">
    <property type="entry name" value="5'-nuclease"/>
    <property type="match status" value="1"/>
</dbReference>
<dbReference type="Pfam" id="PF13638">
    <property type="entry name" value="PIN_4"/>
    <property type="match status" value="1"/>
</dbReference>
<protein>
    <recommendedName>
        <fullName evidence="2">PIN domain-containing protein</fullName>
    </recommendedName>
</protein>
<dbReference type="PANTHER" id="PTHR16161:SF0">
    <property type="entry name" value="TRANSCRIPTIONAL PROTEIN SWT1"/>
    <property type="match status" value="1"/>
</dbReference>
<evidence type="ECO:0000259" key="2">
    <source>
        <dbReference type="Pfam" id="PF13638"/>
    </source>
</evidence>
<dbReference type="RefSeq" id="XP_053023429.1">
    <property type="nucleotide sequence ID" value="XM_053172246.1"/>
</dbReference>
<proteinExistence type="predicted"/>
<feature type="region of interest" description="Disordered" evidence="1">
    <location>
        <begin position="161"/>
        <end position="196"/>
    </location>
</feature>
<dbReference type="InterPro" id="IPR002716">
    <property type="entry name" value="PIN_dom"/>
</dbReference>